<dbReference type="GO" id="GO:0006811">
    <property type="term" value="P:monoatomic ion transport"/>
    <property type="evidence" value="ECO:0007669"/>
    <property type="project" value="UniProtKB-KW"/>
</dbReference>
<evidence type="ECO:0000313" key="14">
    <source>
        <dbReference type="Proteomes" id="UP000035050"/>
    </source>
</evidence>
<reference evidence="13" key="1">
    <citation type="submission" date="2016-06" db="EMBL/GenBank/DDBJ databases">
        <title>Pandoraea oxalativorans DSM 23570 Genome Sequencing.</title>
        <authorList>
            <person name="Ee R."/>
            <person name="Lim Y.-L."/>
            <person name="Yong D."/>
            <person name="Yin W.-F."/>
            <person name="Chan K.-G."/>
        </authorList>
    </citation>
    <scope>NUCLEOTIDE SEQUENCE</scope>
    <source>
        <strain evidence="13">DSM 23570</strain>
    </source>
</reference>
<dbReference type="AlphaFoldDB" id="A0A0E3U894"/>
<gene>
    <name evidence="13" type="ORF">MB84_21910</name>
</gene>
<dbReference type="InterPro" id="IPR033900">
    <property type="entry name" value="Gram_neg_porin_domain"/>
</dbReference>
<dbReference type="PATRIC" id="fig|573737.6.peg.148"/>
<evidence type="ECO:0000256" key="7">
    <source>
        <dbReference type="ARBA" id="ARBA00023065"/>
    </source>
</evidence>
<keyword evidence="4" id="KW-1134">Transmembrane beta strand</keyword>
<evidence type="ECO:0000256" key="2">
    <source>
        <dbReference type="ARBA" id="ARBA00011233"/>
    </source>
</evidence>
<feature type="domain" description="Porin" evidence="12">
    <location>
        <begin position="7"/>
        <end position="319"/>
    </location>
</feature>
<evidence type="ECO:0000256" key="8">
    <source>
        <dbReference type="ARBA" id="ARBA00023114"/>
    </source>
</evidence>
<dbReference type="OrthoDB" id="8712661at2"/>
<dbReference type="Gene3D" id="2.40.160.10">
    <property type="entry name" value="Porin"/>
    <property type="match status" value="1"/>
</dbReference>
<dbReference type="PANTHER" id="PTHR34501:SF9">
    <property type="entry name" value="MAJOR OUTER MEMBRANE PROTEIN P.IA"/>
    <property type="match status" value="1"/>
</dbReference>
<evidence type="ECO:0000259" key="12">
    <source>
        <dbReference type="Pfam" id="PF13609"/>
    </source>
</evidence>
<dbReference type="GO" id="GO:0009279">
    <property type="term" value="C:cell outer membrane"/>
    <property type="evidence" value="ECO:0007669"/>
    <property type="project" value="UniProtKB-SubCell"/>
</dbReference>
<evidence type="ECO:0000256" key="9">
    <source>
        <dbReference type="ARBA" id="ARBA00023136"/>
    </source>
</evidence>
<keyword evidence="9" id="KW-0472">Membrane</keyword>
<keyword evidence="6 11" id="KW-0732">Signal</keyword>
<keyword evidence="7" id="KW-0406">Ion transport</keyword>
<dbReference type="HOGENOM" id="CLU_038238_2_2_4"/>
<evidence type="ECO:0000256" key="10">
    <source>
        <dbReference type="ARBA" id="ARBA00023237"/>
    </source>
</evidence>
<keyword evidence="5" id="KW-0812">Transmembrane</keyword>
<dbReference type="PRINTS" id="PR00184">
    <property type="entry name" value="NEISSPPORIN"/>
</dbReference>
<keyword evidence="10" id="KW-0998">Cell outer membrane</keyword>
<evidence type="ECO:0000256" key="5">
    <source>
        <dbReference type="ARBA" id="ARBA00022692"/>
    </source>
</evidence>
<accession>A0A0E3U894</accession>
<name>A0A0E3U894_9BURK</name>
<dbReference type="EMBL" id="CP011253">
    <property type="protein sequence ID" value="AKC71544.1"/>
    <property type="molecule type" value="Genomic_DNA"/>
</dbReference>
<feature type="chain" id="PRO_5002412606" evidence="11">
    <location>
        <begin position="21"/>
        <end position="354"/>
    </location>
</feature>
<dbReference type="SUPFAM" id="SSF56935">
    <property type="entry name" value="Porins"/>
    <property type="match status" value="1"/>
</dbReference>
<dbReference type="InterPro" id="IPR050298">
    <property type="entry name" value="Gram-neg_bact_OMP"/>
</dbReference>
<keyword evidence="8" id="KW-0626">Porin</keyword>
<evidence type="ECO:0000256" key="3">
    <source>
        <dbReference type="ARBA" id="ARBA00022448"/>
    </source>
</evidence>
<keyword evidence="3" id="KW-0813">Transport</keyword>
<organism evidence="13 14">
    <name type="scientific">Pandoraea oxalativorans</name>
    <dbReference type="NCBI Taxonomy" id="573737"/>
    <lineage>
        <taxon>Bacteria</taxon>
        <taxon>Pseudomonadati</taxon>
        <taxon>Pseudomonadota</taxon>
        <taxon>Betaproteobacteria</taxon>
        <taxon>Burkholderiales</taxon>
        <taxon>Burkholderiaceae</taxon>
        <taxon>Pandoraea</taxon>
    </lineage>
</organism>
<dbReference type="InterPro" id="IPR002299">
    <property type="entry name" value="Porin_Neis"/>
</dbReference>
<feature type="signal peptide" evidence="11">
    <location>
        <begin position="1"/>
        <end position="20"/>
    </location>
</feature>
<dbReference type="GO" id="GO:0046930">
    <property type="term" value="C:pore complex"/>
    <property type="evidence" value="ECO:0007669"/>
    <property type="project" value="UniProtKB-KW"/>
</dbReference>
<sequence length="354" mass="38547">MKKKLIAASLLCGIGTFAHAQSSVQLYGRVDGGFQFMNNLQDGNGGTTSRFSAQGGDYGTSLFGLRGYEDLGQGLHAVFNLEGGFQLMNGYNNNGSGSIFDRRALVGFNSRSWGQLTLGRNLFISNGVWDFDPFQQQAFSSASLVRGRNWPQASNTVNYQSPNWRGFDIVGQYAFSNIAGQFNNGRGMGAQLTYTHDRFQLRALYDEIRDTNGRFTDVFATSREYFAGANIFLNRFTISLGYTHMSAPDAPAPSFATRADHYWAGVKYQATAVWAANAAVYHVNVPGGFGHATMAELGTTYNLSKRTFLYGTIAYVMNSSGQSFSVAAIPSDSLDNPPAGKNQMGAYIGVSHSF</sequence>
<dbReference type="Proteomes" id="UP000035050">
    <property type="component" value="Chromosome"/>
</dbReference>
<keyword evidence="14" id="KW-1185">Reference proteome</keyword>
<comment type="subunit">
    <text evidence="2">Homotrimer.</text>
</comment>
<evidence type="ECO:0000313" key="13">
    <source>
        <dbReference type="EMBL" id="AKC71544.1"/>
    </source>
</evidence>
<dbReference type="GO" id="GO:0015288">
    <property type="term" value="F:porin activity"/>
    <property type="evidence" value="ECO:0007669"/>
    <property type="project" value="UniProtKB-KW"/>
</dbReference>
<proteinExistence type="predicted"/>
<dbReference type="KEGG" id="pox:MB84_21910"/>
<comment type="subcellular location">
    <subcellularLocation>
        <location evidence="1">Cell outer membrane</location>
        <topology evidence="1">Multi-pass membrane protein</topology>
    </subcellularLocation>
</comment>
<protein>
    <submittedName>
        <fullName evidence="13">Porin</fullName>
    </submittedName>
</protein>
<evidence type="ECO:0000256" key="1">
    <source>
        <dbReference type="ARBA" id="ARBA00004571"/>
    </source>
</evidence>
<evidence type="ECO:0000256" key="4">
    <source>
        <dbReference type="ARBA" id="ARBA00022452"/>
    </source>
</evidence>
<dbReference type="RefSeq" id="WP_046292654.1">
    <property type="nucleotide sequence ID" value="NZ_CP011253.3"/>
</dbReference>
<dbReference type="Pfam" id="PF13609">
    <property type="entry name" value="Porin_4"/>
    <property type="match status" value="1"/>
</dbReference>
<evidence type="ECO:0000256" key="6">
    <source>
        <dbReference type="ARBA" id="ARBA00022729"/>
    </source>
</evidence>
<dbReference type="PANTHER" id="PTHR34501">
    <property type="entry name" value="PROTEIN YDDL-RELATED"/>
    <property type="match status" value="1"/>
</dbReference>
<dbReference type="InterPro" id="IPR023614">
    <property type="entry name" value="Porin_dom_sf"/>
</dbReference>
<evidence type="ECO:0000256" key="11">
    <source>
        <dbReference type="SAM" id="SignalP"/>
    </source>
</evidence>
<dbReference type="CDD" id="cd00342">
    <property type="entry name" value="gram_neg_porins"/>
    <property type="match status" value="1"/>
</dbReference>